<dbReference type="Proteomes" id="UP001428341">
    <property type="component" value="Unassembled WGS sequence"/>
</dbReference>
<keyword evidence="1" id="KW-0472">Membrane</keyword>
<dbReference type="AlphaFoldDB" id="A0AAP0LUZ3"/>
<sequence length="270" mass="30282">MSRTYPPNLGRIGAKITFRSLNQRLKPQRNLSLAAPPRIAKCLQLWRFFTYFFCIFYVIVISALLHRGEPAVLFSAVEVKAMAGSFKPGLFGMFSFGRPSGNVLEKVFISLPDNRHVFVKLSSEEDYPRIWVRQTWYFSNQGTRIFKWNTTFHCSAESPIMHVCVSLPDLPLRFLHCKSALFSISAFIGTSLRVDHAMTNQAHCDVHEPNSTTTQTFLAAAYGGFPLPTTLHNSNKPSSDHHASPLQPLSVPATNLNAPYSASVLPRSYS</sequence>
<organism evidence="2 3">
    <name type="scientific">Citrus x changshan-huyou</name>
    <dbReference type="NCBI Taxonomy" id="2935761"/>
    <lineage>
        <taxon>Eukaryota</taxon>
        <taxon>Viridiplantae</taxon>
        <taxon>Streptophyta</taxon>
        <taxon>Embryophyta</taxon>
        <taxon>Tracheophyta</taxon>
        <taxon>Spermatophyta</taxon>
        <taxon>Magnoliopsida</taxon>
        <taxon>eudicotyledons</taxon>
        <taxon>Gunneridae</taxon>
        <taxon>Pentapetalae</taxon>
        <taxon>rosids</taxon>
        <taxon>malvids</taxon>
        <taxon>Sapindales</taxon>
        <taxon>Rutaceae</taxon>
        <taxon>Aurantioideae</taxon>
        <taxon>Citrus</taxon>
    </lineage>
</organism>
<keyword evidence="1" id="KW-1133">Transmembrane helix</keyword>
<dbReference type="PANTHER" id="PTHR31286:SF179">
    <property type="entry name" value="RNASE H TYPE-1 DOMAIN-CONTAINING PROTEIN"/>
    <property type="match status" value="1"/>
</dbReference>
<proteinExistence type="predicted"/>
<evidence type="ECO:0000256" key="1">
    <source>
        <dbReference type="SAM" id="Phobius"/>
    </source>
</evidence>
<name>A0AAP0LUZ3_9ROSI</name>
<gene>
    <name evidence="2" type="ORF">WN944_026370</name>
</gene>
<keyword evidence="3" id="KW-1185">Reference proteome</keyword>
<protein>
    <submittedName>
        <fullName evidence="2">Uncharacterized protein</fullName>
    </submittedName>
</protein>
<feature type="transmembrane region" description="Helical" evidence="1">
    <location>
        <begin position="48"/>
        <end position="65"/>
    </location>
</feature>
<reference evidence="2 3" key="1">
    <citation type="submission" date="2024-05" db="EMBL/GenBank/DDBJ databases">
        <title>Haplotype-resolved chromosome-level genome assembly of Huyou (Citrus changshanensis).</title>
        <authorList>
            <person name="Miao C."/>
            <person name="Chen W."/>
            <person name="Wu Y."/>
            <person name="Wang L."/>
            <person name="Zhao S."/>
            <person name="Grierson D."/>
            <person name="Xu C."/>
            <person name="Chen K."/>
        </authorList>
    </citation>
    <scope>NUCLEOTIDE SEQUENCE [LARGE SCALE GENOMIC DNA]</scope>
    <source>
        <strain evidence="2">01-14</strain>
        <tissue evidence="2">Leaf</tissue>
    </source>
</reference>
<dbReference type="InterPro" id="IPR040256">
    <property type="entry name" value="At4g02000-like"/>
</dbReference>
<accession>A0AAP0LUZ3</accession>
<comment type="caution">
    <text evidence="2">The sequence shown here is derived from an EMBL/GenBank/DDBJ whole genome shotgun (WGS) entry which is preliminary data.</text>
</comment>
<evidence type="ECO:0000313" key="2">
    <source>
        <dbReference type="EMBL" id="KAK9183221.1"/>
    </source>
</evidence>
<dbReference type="EMBL" id="JBCGBO010000024">
    <property type="protein sequence ID" value="KAK9183221.1"/>
    <property type="molecule type" value="Genomic_DNA"/>
</dbReference>
<dbReference type="PANTHER" id="PTHR31286">
    <property type="entry name" value="GLYCINE-RICH CELL WALL STRUCTURAL PROTEIN 1.8-LIKE"/>
    <property type="match status" value="1"/>
</dbReference>
<keyword evidence="1" id="KW-0812">Transmembrane</keyword>
<evidence type="ECO:0000313" key="3">
    <source>
        <dbReference type="Proteomes" id="UP001428341"/>
    </source>
</evidence>